<comment type="caution">
    <text evidence="2">The sequence shown here is derived from an EMBL/GenBank/DDBJ whole genome shotgun (WGS) entry which is preliminary data.</text>
</comment>
<evidence type="ECO:0000313" key="3">
    <source>
        <dbReference type="Proteomes" id="UP000284543"/>
    </source>
</evidence>
<dbReference type="Proteomes" id="UP000284543">
    <property type="component" value="Unassembled WGS sequence"/>
</dbReference>
<reference evidence="2 3" key="1">
    <citation type="submission" date="2018-08" db="EMBL/GenBank/DDBJ databases">
        <title>A genome reference for cultivated species of the human gut microbiota.</title>
        <authorList>
            <person name="Zou Y."/>
            <person name="Xue W."/>
            <person name="Luo G."/>
        </authorList>
    </citation>
    <scope>NUCLEOTIDE SEQUENCE [LARGE SCALE GENOMIC DNA]</scope>
    <source>
        <strain evidence="2 3">AF14-18</strain>
    </source>
</reference>
<dbReference type="InterPro" id="IPR050276">
    <property type="entry name" value="MshD_Acetyltransferase"/>
</dbReference>
<dbReference type="Gene3D" id="3.40.630.30">
    <property type="match status" value="1"/>
</dbReference>
<dbReference type="Gene3D" id="1.10.287.900">
    <property type="entry name" value="The crystal structure of the spermine/spermidine acetyltransferase from enterococcus faecali"/>
    <property type="match status" value="1"/>
</dbReference>
<dbReference type="PROSITE" id="PS51186">
    <property type="entry name" value="GNAT"/>
    <property type="match status" value="1"/>
</dbReference>
<dbReference type="PANTHER" id="PTHR43617">
    <property type="entry name" value="L-AMINO ACID N-ACETYLTRANSFERASE"/>
    <property type="match status" value="1"/>
</dbReference>
<evidence type="ECO:0000313" key="2">
    <source>
        <dbReference type="EMBL" id="RGV77419.1"/>
    </source>
</evidence>
<feature type="domain" description="N-acetyltransferase" evidence="1">
    <location>
        <begin position="9"/>
        <end position="159"/>
    </location>
</feature>
<dbReference type="EMBL" id="QRZM01000002">
    <property type="protein sequence ID" value="RGV77419.1"/>
    <property type="molecule type" value="Genomic_DNA"/>
</dbReference>
<name>A0A412ZBC3_9FIRM</name>
<sequence length="161" mass="18727">MNLKNNNQLHFELVNSENRMEAENLSVFSEQSGFIESVGECLQEADNLNLWRPVCIYDGEILVGFAMYGYFPSPFPGRLWLDRLLIDKRYQGKGYGRQAVLALLDRLHAEYSDSTVYLSVYENNTRAIRLYEQIGFCFNGEYDTKGEHVMVYLWEKGREGK</sequence>
<gene>
    <name evidence="2" type="ORF">DWW02_07030</name>
</gene>
<dbReference type="InterPro" id="IPR027455">
    <property type="entry name" value="Sper_AcTfrase_N"/>
</dbReference>
<evidence type="ECO:0000259" key="1">
    <source>
        <dbReference type="PROSITE" id="PS51186"/>
    </source>
</evidence>
<dbReference type="InterPro" id="IPR016181">
    <property type="entry name" value="Acyl_CoA_acyltransferase"/>
</dbReference>
<dbReference type="GO" id="GO:0016747">
    <property type="term" value="F:acyltransferase activity, transferring groups other than amino-acyl groups"/>
    <property type="evidence" value="ECO:0007669"/>
    <property type="project" value="InterPro"/>
</dbReference>
<protein>
    <submittedName>
        <fullName evidence="2">GNAT family N-acetyltransferase</fullName>
    </submittedName>
</protein>
<dbReference type="AlphaFoldDB" id="A0A412ZBC3"/>
<dbReference type="InterPro" id="IPR000182">
    <property type="entry name" value="GNAT_dom"/>
</dbReference>
<dbReference type="SUPFAM" id="SSF55729">
    <property type="entry name" value="Acyl-CoA N-acyltransferases (Nat)"/>
    <property type="match status" value="1"/>
</dbReference>
<dbReference type="RefSeq" id="WP_118017986.1">
    <property type="nucleotide sequence ID" value="NZ_CAUHGS010000002.1"/>
</dbReference>
<proteinExistence type="predicted"/>
<accession>A0A412ZBC3</accession>
<dbReference type="Pfam" id="PF00583">
    <property type="entry name" value="Acetyltransf_1"/>
    <property type="match status" value="1"/>
</dbReference>
<keyword evidence="2" id="KW-0808">Transferase</keyword>
<organism evidence="2 3">
    <name type="scientific">Enterocloster bolteae</name>
    <dbReference type="NCBI Taxonomy" id="208479"/>
    <lineage>
        <taxon>Bacteria</taxon>
        <taxon>Bacillati</taxon>
        <taxon>Bacillota</taxon>
        <taxon>Clostridia</taxon>
        <taxon>Lachnospirales</taxon>
        <taxon>Lachnospiraceae</taxon>
        <taxon>Enterocloster</taxon>
    </lineage>
</organism>
<dbReference type="CDD" id="cd04301">
    <property type="entry name" value="NAT_SF"/>
    <property type="match status" value="1"/>
</dbReference>